<feature type="compositionally biased region" description="Basic and acidic residues" evidence="1">
    <location>
        <begin position="58"/>
        <end position="67"/>
    </location>
</feature>
<dbReference type="Proteomes" id="UP000053424">
    <property type="component" value="Unassembled WGS sequence"/>
</dbReference>
<keyword evidence="3" id="KW-1185">Reference proteome</keyword>
<accession>A0A0C3BSC9</accession>
<feature type="compositionally biased region" description="Basic residues" evidence="1">
    <location>
        <begin position="1"/>
        <end position="25"/>
    </location>
</feature>
<feature type="compositionally biased region" description="Polar residues" evidence="1">
    <location>
        <begin position="562"/>
        <end position="575"/>
    </location>
</feature>
<feature type="region of interest" description="Disordered" evidence="1">
    <location>
        <begin position="489"/>
        <end position="509"/>
    </location>
</feature>
<evidence type="ECO:0000313" key="2">
    <source>
        <dbReference type="EMBL" id="KIM34974.1"/>
    </source>
</evidence>
<sequence>MKGKGNSKGKGNLKGKAGKAGKGMKKGQGADAYEALDGGVVEIEVEGGIQAMEMVGEEVGKEVKQGDEGEGDEGEGEADEENMNPFSSGYKKNLKERKEENKESNREPLFPAPYKVTPDNPNPPSIKGLHLLGIQTTSRAIILQFGRGEKENKEELWLRLSYLTHTSIQILKKQDWIASVSTVPKKPTWRLTFEELRETKPDVYHQYNRFLENVVTWMRLHSPRPQLACKAVRDANQVWLGVGVYTVSEIFYMAGLSPFLTEEEVFDSPSRTARLCEALWAYNYKSHTDLRPLLRKSLVDGILAPTEEQRLAYKDWLHVYGKARSRVTPRLSDLVQQYSRELKRLGCSDQDWFRLGDTQILCLLDDSTHLSAGHYDTLFSECPSDEPPKTFWRYCTTYTYTADKQIWSVVPNFPPNSQISVKTPLSKASIRQFLDKEREEAMFEYIVIKTSHGKKRSSFPFSLAVAGPYDPQLPIQDVTRNVRSAFRRKEKLAEPGKAKTAMSQKQRQKLTNEIEQATREYHNRHSHVLMAVKVNNTVAEDPDSDSDDATLIPSSDLTYATSDYPSSLFAPSSPCSNPPDLRHEEENNPRPTTKRPHLSTIDKPRPTKRPRLAIDKQLALSMATGHDENNFGVMGKKYDWD</sequence>
<feature type="region of interest" description="Disordered" evidence="1">
    <location>
        <begin position="538"/>
        <end position="557"/>
    </location>
</feature>
<name>A0A0C3BSC9_HEBCY</name>
<reference evidence="3" key="2">
    <citation type="submission" date="2015-01" db="EMBL/GenBank/DDBJ databases">
        <title>Evolutionary Origins and Diversification of the Mycorrhizal Mutualists.</title>
        <authorList>
            <consortium name="DOE Joint Genome Institute"/>
            <consortium name="Mycorrhizal Genomics Consortium"/>
            <person name="Kohler A."/>
            <person name="Kuo A."/>
            <person name="Nagy L.G."/>
            <person name="Floudas D."/>
            <person name="Copeland A."/>
            <person name="Barry K.W."/>
            <person name="Cichocki N."/>
            <person name="Veneault-Fourrey C."/>
            <person name="LaButti K."/>
            <person name="Lindquist E.A."/>
            <person name="Lipzen A."/>
            <person name="Lundell T."/>
            <person name="Morin E."/>
            <person name="Murat C."/>
            <person name="Riley R."/>
            <person name="Ohm R."/>
            <person name="Sun H."/>
            <person name="Tunlid A."/>
            <person name="Henrissat B."/>
            <person name="Grigoriev I.V."/>
            <person name="Hibbett D.S."/>
            <person name="Martin F."/>
        </authorList>
    </citation>
    <scope>NUCLEOTIDE SEQUENCE [LARGE SCALE GENOMIC DNA]</scope>
    <source>
        <strain evidence="3">h7</strain>
    </source>
</reference>
<feature type="region of interest" description="Disordered" evidence="1">
    <location>
        <begin position="1"/>
        <end position="30"/>
    </location>
</feature>
<reference evidence="2 3" key="1">
    <citation type="submission" date="2014-04" db="EMBL/GenBank/DDBJ databases">
        <authorList>
            <consortium name="DOE Joint Genome Institute"/>
            <person name="Kuo A."/>
            <person name="Gay G."/>
            <person name="Dore J."/>
            <person name="Kohler A."/>
            <person name="Nagy L.G."/>
            <person name="Floudas D."/>
            <person name="Copeland A."/>
            <person name="Barry K.W."/>
            <person name="Cichocki N."/>
            <person name="Veneault-Fourrey C."/>
            <person name="LaButti K."/>
            <person name="Lindquist E.A."/>
            <person name="Lipzen A."/>
            <person name="Lundell T."/>
            <person name="Morin E."/>
            <person name="Murat C."/>
            <person name="Sun H."/>
            <person name="Tunlid A."/>
            <person name="Henrissat B."/>
            <person name="Grigoriev I.V."/>
            <person name="Hibbett D.S."/>
            <person name="Martin F."/>
            <person name="Nordberg H.P."/>
            <person name="Cantor M.N."/>
            <person name="Hua S.X."/>
        </authorList>
    </citation>
    <scope>NUCLEOTIDE SEQUENCE [LARGE SCALE GENOMIC DNA]</scope>
    <source>
        <strain evidence="3">h7</strain>
    </source>
</reference>
<dbReference type="AlphaFoldDB" id="A0A0C3BSC9"/>
<organism evidence="2 3">
    <name type="scientific">Hebeloma cylindrosporum</name>
    <dbReference type="NCBI Taxonomy" id="76867"/>
    <lineage>
        <taxon>Eukaryota</taxon>
        <taxon>Fungi</taxon>
        <taxon>Dikarya</taxon>
        <taxon>Basidiomycota</taxon>
        <taxon>Agaricomycotina</taxon>
        <taxon>Agaricomycetes</taxon>
        <taxon>Agaricomycetidae</taxon>
        <taxon>Agaricales</taxon>
        <taxon>Agaricineae</taxon>
        <taxon>Hymenogastraceae</taxon>
        <taxon>Hebeloma</taxon>
    </lineage>
</organism>
<dbReference type="OrthoDB" id="3268838at2759"/>
<evidence type="ECO:0000256" key="1">
    <source>
        <dbReference type="SAM" id="MobiDB-lite"/>
    </source>
</evidence>
<proteinExistence type="predicted"/>
<feature type="compositionally biased region" description="Acidic residues" evidence="1">
    <location>
        <begin position="68"/>
        <end position="82"/>
    </location>
</feature>
<feature type="region of interest" description="Disordered" evidence="1">
    <location>
        <begin position="562"/>
        <end position="611"/>
    </location>
</feature>
<evidence type="ECO:0000313" key="3">
    <source>
        <dbReference type="Proteomes" id="UP000053424"/>
    </source>
</evidence>
<gene>
    <name evidence="2" type="ORF">M413DRAFT_14811</name>
</gene>
<dbReference type="STRING" id="686832.A0A0C3BSC9"/>
<protein>
    <submittedName>
        <fullName evidence="2">Uncharacterized protein</fullName>
    </submittedName>
</protein>
<feature type="region of interest" description="Disordered" evidence="1">
    <location>
        <begin position="55"/>
        <end position="118"/>
    </location>
</feature>
<dbReference type="HOGENOM" id="CLU_427023_0_0_1"/>
<feature type="compositionally biased region" description="Basic and acidic residues" evidence="1">
    <location>
        <begin position="96"/>
        <end position="106"/>
    </location>
</feature>
<dbReference type="EMBL" id="KN831837">
    <property type="protein sequence ID" value="KIM34974.1"/>
    <property type="molecule type" value="Genomic_DNA"/>
</dbReference>